<dbReference type="InterPro" id="IPR046341">
    <property type="entry name" value="SET_dom_sf"/>
</dbReference>
<feature type="non-terminal residue" evidence="2">
    <location>
        <position position="69"/>
    </location>
</feature>
<proteinExistence type="predicted"/>
<feature type="non-terminal residue" evidence="2">
    <location>
        <position position="1"/>
    </location>
</feature>
<dbReference type="SUPFAM" id="SSF82199">
    <property type="entry name" value="SET domain"/>
    <property type="match status" value="1"/>
</dbReference>
<dbReference type="AlphaFoldDB" id="A0AAV5S7I9"/>
<name>A0AAV5S7I9_9BILA</name>
<keyword evidence="3" id="KW-1185">Reference proteome</keyword>
<protein>
    <recommendedName>
        <fullName evidence="1">SET domain-containing protein</fullName>
    </recommendedName>
</protein>
<feature type="domain" description="SET" evidence="1">
    <location>
        <begin position="7"/>
        <end position="60"/>
    </location>
</feature>
<evidence type="ECO:0000259" key="1">
    <source>
        <dbReference type="Pfam" id="PF00856"/>
    </source>
</evidence>
<accession>A0AAV5S7I9</accession>
<organism evidence="2 3">
    <name type="scientific">Pristionchus entomophagus</name>
    <dbReference type="NCBI Taxonomy" id="358040"/>
    <lineage>
        <taxon>Eukaryota</taxon>
        <taxon>Metazoa</taxon>
        <taxon>Ecdysozoa</taxon>
        <taxon>Nematoda</taxon>
        <taxon>Chromadorea</taxon>
        <taxon>Rhabditida</taxon>
        <taxon>Rhabditina</taxon>
        <taxon>Diplogasteromorpha</taxon>
        <taxon>Diplogasteroidea</taxon>
        <taxon>Neodiplogasteridae</taxon>
        <taxon>Pristionchus</taxon>
    </lineage>
</organism>
<comment type="caution">
    <text evidence="2">The sequence shown here is derived from an EMBL/GenBank/DDBJ whole genome shotgun (WGS) entry which is preliminary data.</text>
</comment>
<dbReference type="Proteomes" id="UP001432027">
    <property type="component" value="Unassembled WGS sequence"/>
</dbReference>
<reference evidence="2" key="1">
    <citation type="submission" date="2023-10" db="EMBL/GenBank/DDBJ databases">
        <title>Genome assembly of Pristionchus species.</title>
        <authorList>
            <person name="Yoshida K."/>
            <person name="Sommer R.J."/>
        </authorList>
    </citation>
    <scope>NUCLEOTIDE SEQUENCE</scope>
    <source>
        <strain evidence="2">RS0144</strain>
    </source>
</reference>
<dbReference type="Pfam" id="PF00856">
    <property type="entry name" value="SET"/>
    <property type="match status" value="1"/>
</dbReference>
<sequence length="69" mass="8182">ELVLSPDNYHNIYKFINHACCPNAVMTMLNTDRTYQYWFENGMHARQTIYPGDEIEVDYGENYHATMCK</sequence>
<dbReference type="CDD" id="cd08161">
    <property type="entry name" value="SET"/>
    <property type="match status" value="1"/>
</dbReference>
<evidence type="ECO:0000313" key="3">
    <source>
        <dbReference type="Proteomes" id="UP001432027"/>
    </source>
</evidence>
<dbReference type="InterPro" id="IPR001214">
    <property type="entry name" value="SET_dom"/>
</dbReference>
<gene>
    <name evidence="2" type="ORF">PENTCL1PPCAC_494</name>
</gene>
<evidence type="ECO:0000313" key="2">
    <source>
        <dbReference type="EMBL" id="GMS78319.1"/>
    </source>
</evidence>
<dbReference type="Gene3D" id="2.170.270.10">
    <property type="entry name" value="SET domain"/>
    <property type="match status" value="1"/>
</dbReference>
<dbReference type="EMBL" id="BTSX01000001">
    <property type="protein sequence ID" value="GMS78319.1"/>
    <property type="molecule type" value="Genomic_DNA"/>
</dbReference>